<accession>A0A1Y6FQ17</accession>
<dbReference type="PANTHER" id="PTHR43711">
    <property type="entry name" value="TWO-COMPONENT HISTIDINE KINASE"/>
    <property type="match status" value="1"/>
</dbReference>
<evidence type="ECO:0000256" key="5">
    <source>
        <dbReference type="ARBA" id="ARBA00023012"/>
    </source>
</evidence>
<evidence type="ECO:0000256" key="1">
    <source>
        <dbReference type="ARBA" id="ARBA00000085"/>
    </source>
</evidence>
<dbReference type="InterPro" id="IPR036890">
    <property type="entry name" value="HATPase_C_sf"/>
</dbReference>
<reference evidence="8" key="1">
    <citation type="submission" date="2017-04" db="EMBL/GenBank/DDBJ databases">
        <authorList>
            <person name="Varghese N."/>
            <person name="Submissions S."/>
        </authorList>
    </citation>
    <scope>NUCLEOTIDE SEQUENCE [LARGE SCALE GENOMIC DNA]</scope>
</reference>
<dbReference type="AlphaFoldDB" id="A0A1Y6FQ17"/>
<dbReference type="SUPFAM" id="SSF47384">
    <property type="entry name" value="Homodimeric domain of signal transducing histidine kinase"/>
    <property type="match status" value="1"/>
</dbReference>
<protein>
    <recommendedName>
        <fullName evidence="2">histidine kinase</fullName>
        <ecNumber evidence="2">2.7.13.3</ecNumber>
    </recommendedName>
</protein>
<dbReference type="PROSITE" id="PS50109">
    <property type="entry name" value="HIS_KIN"/>
    <property type="match status" value="1"/>
</dbReference>
<sequence length="460" mass="49836">MASDPILAARGLTDEEDRLLSADLPLAELQERCGGQIPGKLAIPELLDLVRQGREMGLRLAREFSAFDGESIVTGFVRINPLSGEDDGAVCELLVENWHRESGPSEEERETFARIDAIDRSTAELVANLDASQRVLTVEARAVDLEQLVETMRLNPGKPWPEYLDLIGIEHQQPMHWRLLDGARCKIGGSAREWQVRLLPVGGSGSDPVGFELLLVANHPLPTGLIEEVTANRSKPNRFVGEALTPALRQPIKRIIANAETIKAKLAGPLRKEYADYAGNISYSGELLSDLLDDLADLEVVEAPDFSTSRELVDLADAARRAGGIQGVKASGKDIAIALPSRDIEVPAIGEFRRVLQILLNLIGNAINYSPEASSIHVEAFEAADHIVGVSVSDNGPGLSEDQQRRVFAKFERLGRDGDGGSGLGLYISRRLALAMDGDLTVESTPGQGARFTLLLPKAD</sequence>
<dbReference type="GO" id="GO:0000155">
    <property type="term" value="F:phosphorelay sensor kinase activity"/>
    <property type="evidence" value="ECO:0007669"/>
    <property type="project" value="InterPro"/>
</dbReference>
<dbReference type="InterPro" id="IPR004358">
    <property type="entry name" value="Sig_transdc_His_kin-like_C"/>
</dbReference>
<dbReference type="EMBL" id="FXWG01000003">
    <property type="protein sequence ID" value="SMQ74603.1"/>
    <property type="molecule type" value="Genomic_DNA"/>
</dbReference>
<name>A0A1Y6FQ17_9SPHN</name>
<evidence type="ECO:0000313" key="7">
    <source>
        <dbReference type="EMBL" id="SMQ74603.1"/>
    </source>
</evidence>
<evidence type="ECO:0000259" key="6">
    <source>
        <dbReference type="PROSITE" id="PS50109"/>
    </source>
</evidence>
<dbReference type="CDD" id="cd00075">
    <property type="entry name" value="HATPase"/>
    <property type="match status" value="1"/>
</dbReference>
<dbReference type="EC" id="2.7.13.3" evidence="2"/>
<dbReference type="SMART" id="SM00387">
    <property type="entry name" value="HATPase_c"/>
    <property type="match status" value="1"/>
</dbReference>
<comment type="catalytic activity">
    <reaction evidence="1">
        <text>ATP + protein L-histidine = ADP + protein N-phospho-L-histidine.</text>
        <dbReference type="EC" id="2.7.13.3"/>
    </reaction>
</comment>
<dbReference type="SUPFAM" id="SSF55874">
    <property type="entry name" value="ATPase domain of HSP90 chaperone/DNA topoisomerase II/histidine kinase"/>
    <property type="match status" value="1"/>
</dbReference>
<dbReference type="RefSeq" id="WP_086438630.1">
    <property type="nucleotide sequence ID" value="NZ_FXWG01000003.1"/>
</dbReference>
<dbReference type="InterPro" id="IPR003594">
    <property type="entry name" value="HATPase_dom"/>
</dbReference>
<keyword evidence="4 7" id="KW-0418">Kinase</keyword>
<dbReference type="Gene3D" id="3.30.565.10">
    <property type="entry name" value="Histidine kinase-like ATPase, C-terminal domain"/>
    <property type="match status" value="1"/>
</dbReference>
<dbReference type="Proteomes" id="UP000194420">
    <property type="component" value="Unassembled WGS sequence"/>
</dbReference>
<evidence type="ECO:0000256" key="2">
    <source>
        <dbReference type="ARBA" id="ARBA00012438"/>
    </source>
</evidence>
<evidence type="ECO:0000313" key="8">
    <source>
        <dbReference type="Proteomes" id="UP000194420"/>
    </source>
</evidence>
<evidence type="ECO:0000256" key="4">
    <source>
        <dbReference type="ARBA" id="ARBA00022777"/>
    </source>
</evidence>
<keyword evidence="3" id="KW-0808">Transferase</keyword>
<keyword evidence="5" id="KW-0902">Two-component regulatory system</keyword>
<dbReference type="OrthoDB" id="7933832at2"/>
<organism evidence="7 8">
    <name type="scientific">Altererythrobacter xiamenensis</name>
    <dbReference type="NCBI Taxonomy" id="1316679"/>
    <lineage>
        <taxon>Bacteria</taxon>
        <taxon>Pseudomonadati</taxon>
        <taxon>Pseudomonadota</taxon>
        <taxon>Alphaproteobacteria</taxon>
        <taxon>Sphingomonadales</taxon>
        <taxon>Erythrobacteraceae</taxon>
        <taxon>Altererythrobacter</taxon>
    </lineage>
</organism>
<dbReference type="Pfam" id="PF02518">
    <property type="entry name" value="HATPase_c"/>
    <property type="match status" value="1"/>
</dbReference>
<feature type="domain" description="Histidine kinase" evidence="6">
    <location>
        <begin position="243"/>
        <end position="460"/>
    </location>
</feature>
<dbReference type="InterPro" id="IPR005467">
    <property type="entry name" value="His_kinase_dom"/>
</dbReference>
<gene>
    <name evidence="7" type="ORF">SAMN06297468_2794</name>
</gene>
<proteinExistence type="predicted"/>
<dbReference type="InterPro" id="IPR050736">
    <property type="entry name" value="Sensor_HK_Regulatory"/>
</dbReference>
<keyword evidence="8" id="KW-1185">Reference proteome</keyword>
<evidence type="ECO:0000256" key="3">
    <source>
        <dbReference type="ARBA" id="ARBA00022679"/>
    </source>
</evidence>
<dbReference type="PRINTS" id="PR00344">
    <property type="entry name" value="BCTRLSENSOR"/>
</dbReference>
<dbReference type="PANTHER" id="PTHR43711:SF1">
    <property type="entry name" value="HISTIDINE KINASE 1"/>
    <property type="match status" value="1"/>
</dbReference>
<dbReference type="InterPro" id="IPR036097">
    <property type="entry name" value="HisK_dim/P_sf"/>
</dbReference>